<dbReference type="PANTHER" id="PTHR33392">
    <property type="entry name" value="POLYISOPRENYL-TEICHOIC ACID--PEPTIDOGLYCAN TEICHOIC ACID TRANSFERASE TAGU"/>
    <property type="match status" value="1"/>
</dbReference>
<dbReference type="InterPro" id="IPR004474">
    <property type="entry name" value="LytR_CpsA_psr"/>
</dbReference>
<feature type="transmembrane region" description="Helical" evidence="3">
    <location>
        <begin position="49"/>
        <end position="68"/>
    </location>
</feature>
<comment type="similarity">
    <text evidence="1">Belongs to the LytR/CpsA/Psr (LCP) family.</text>
</comment>
<dbReference type="EMBL" id="VIUW01000002">
    <property type="protein sequence ID" value="TWD15949.1"/>
    <property type="molecule type" value="Genomic_DNA"/>
</dbReference>
<feature type="domain" description="Cell envelope-related transcriptional attenuator" evidence="4">
    <location>
        <begin position="198"/>
        <end position="377"/>
    </location>
</feature>
<dbReference type="Pfam" id="PF03816">
    <property type="entry name" value="LytR_cpsA_psr"/>
    <property type="match status" value="1"/>
</dbReference>
<dbReference type="AlphaFoldDB" id="A0A560WE52"/>
<comment type="caution">
    <text evidence="5">The sequence shown here is derived from an EMBL/GenBank/DDBJ whole genome shotgun (WGS) entry which is preliminary data.</text>
</comment>
<feature type="compositionally biased region" description="Low complexity" evidence="2">
    <location>
        <begin position="456"/>
        <end position="479"/>
    </location>
</feature>
<feature type="transmembrane region" description="Helical" evidence="3">
    <location>
        <begin position="121"/>
        <end position="142"/>
    </location>
</feature>
<dbReference type="Proteomes" id="UP000315628">
    <property type="component" value="Unassembled WGS sequence"/>
</dbReference>
<gene>
    <name evidence="5" type="ORF">FB557_1489</name>
</gene>
<evidence type="ECO:0000313" key="5">
    <source>
        <dbReference type="EMBL" id="TWD15949.1"/>
    </source>
</evidence>
<keyword evidence="6" id="KW-1185">Reference proteome</keyword>
<evidence type="ECO:0000256" key="3">
    <source>
        <dbReference type="SAM" id="Phobius"/>
    </source>
</evidence>
<dbReference type="Gene3D" id="3.40.630.190">
    <property type="entry name" value="LCP protein"/>
    <property type="match status" value="1"/>
</dbReference>
<reference evidence="5 6" key="1">
    <citation type="submission" date="2019-06" db="EMBL/GenBank/DDBJ databases">
        <title>Sequencing the genomes of 1000 actinobacteria strains.</title>
        <authorList>
            <person name="Klenk H.-P."/>
        </authorList>
    </citation>
    <scope>NUCLEOTIDE SEQUENCE [LARGE SCALE GENOMIC DNA]</scope>
    <source>
        <strain evidence="5 6">DSM 18935</strain>
    </source>
</reference>
<feature type="transmembrane region" description="Helical" evidence="3">
    <location>
        <begin position="25"/>
        <end position="43"/>
    </location>
</feature>
<sequence>MRPAGSARHARQIARDLDDRRRRRFYVLVAASTLVPGLGLTWSRRRTGLAILGTLLVLLLGVGGYTIAKGVTGSVLEVGLSRSALAVVVPAVLLVAAGWIYGIVMTAGDNLPPPTAGRSRAPMLIASGVAVLLVLLPTLQVARYAVIQRSLLGDVFASIRPDGAAGPGEGEDPWAGTERVNVLLIGSDAGKGRVGTRPDATMVASIDTQTGRTVLFGVPRNLENVPFSPDSPLRQVYPDGYSCGDGCLFEYVWTLGTQNAELFPGDPNPGLTVTKDAAGQVLGLDVDYTAVVNLQGFTQLVDAMGGVRIDVKERVCIGCKIEGGQVVGTTGYIEPGVQTLDGFHALWYSRSRADSEDGDFSRMRRQRCMVGALLTQVDPVLMLRRYPDLAAVLTNNVTVDIPQQDLEAWAGLVQKIQDGAEISSLPLTNEAIDVTDPDYARIHAMVQRAIDPPPAKGSSSPSSSTDGSTPSSTSEPPAKGAEDLAATC</sequence>
<dbReference type="PANTHER" id="PTHR33392:SF6">
    <property type="entry name" value="POLYISOPRENYL-TEICHOIC ACID--PEPTIDOGLYCAN TEICHOIC ACID TRANSFERASE TAGU"/>
    <property type="match status" value="1"/>
</dbReference>
<dbReference type="OrthoDB" id="3573673at2"/>
<keyword evidence="3" id="KW-1133">Transmembrane helix</keyword>
<evidence type="ECO:0000256" key="2">
    <source>
        <dbReference type="SAM" id="MobiDB-lite"/>
    </source>
</evidence>
<evidence type="ECO:0000313" key="6">
    <source>
        <dbReference type="Proteomes" id="UP000315628"/>
    </source>
</evidence>
<organism evidence="5 6">
    <name type="scientific">Marihabitans asiaticum</name>
    <dbReference type="NCBI Taxonomy" id="415218"/>
    <lineage>
        <taxon>Bacteria</taxon>
        <taxon>Bacillati</taxon>
        <taxon>Actinomycetota</taxon>
        <taxon>Actinomycetes</taxon>
        <taxon>Micrococcales</taxon>
        <taxon>Intrasporangiaceae</taxon>
        <taxon>Marihabitans</taxon>
    </lineage>
</organism>
<keyword evidence="3" id="KW-0812">Transmembrane</keyword>
<protein>
    <submittedName>
        <fullName evidence="5">LytR family transcriptional attenuator</fullName>
    </submittedName>
</protein>
<dbReference type="RefSeq" id="WP_144856944.1">
    <property type="nucleotide sequence ID" value="NZ_BAAAYT010000001.1"/>
</dbReference>
<evidence type="ECO:0000259" key="4">
    <source>
        <dbReference type="Pfam" id="PF03816"/>
    </source>
</evidence>
<feature type="transmembrane region" description="Helical" evidence="3">
    <location>
        <begin position="80"/>
        <end position="101"/>
    </location>
</feature>
<proteinExistence type="inferred from homology"/>
<evidence type="ECO:0000256" key="1">
    <source>
        <dbReference type="ARBA" id="ARBA00006068"/>
    </source>
</evidence>
<feature type="region of interest" description="Disordered" evidence="2">
    <location>
        <begin position="449"/>
        <end position="488"/>
    </location>
</feature>
<name>A0A560WE52_9MICO</name>
<accession>A0A560WE52</accession>
<keyword evidence="3" id="KW-0472">Membrane</keyword>
<dbReference type="InterPro" id="IPR050922">
    <property type="entry name" value="LytR/CpsA/Psr_CW_biosynth"/>
</dbReference>